<keyword evidence="3" id="KW-1185">Reference proteome</keyword>
<dbReference type="EMBL" id="JAAIUW010000010">
    <property type="protein sequence ID" value="KAF7811470.1"/>
    <property type="molecule type" value="Genomic_DNA"/>
</dbReference>
<feature type="domain" description="USP" evidence="1">
    <location>
        <begin position="1"/>
        <end position="92"/>
    </location>
</feature>
<protein>
    <submittedName>
        <fullName evidence="2">Ubiquitin carboxyl-terminal hydrolase 12</fullName>
    </submittedName>
</protein>
<dbReference type="PANTHER" id="PTHR24006">
    <property type="entry name" value="UBIQUITIN CARBOXYL-TERMINAL HYDROLASE"/>
    <property type="match status" value="1"/>
</dbReference>
<evidence type="ECO:0000313" key="3">
    <source>
        <dbReference type="Proteomes" id="UP000634136"/>
    </source>
</evidence>
<dbReference type="SUPFAM" id="SSF54001">
    <property type="entry name" value="Cysteine proteinases"/>
    <property type="match status" value="1"/>
</dbReference>
<dbReference type="GO" id="GO:0031647">
    <property type="term" value="P:regulation of protein stability"/>
    <property type="evidence" value="ECO:0007669"/>
    <property type="project" value="TreeGrafter"/>
</dbReference>
<dbReference type="InterPro" id="IPR038765">
    <property type="entry name" value="Papain-like_cys_pep_sf"/>
</dbReference>
<organism evidence="2 3">
    <name type="scientific">Senna tora</name>
    <dbReference type="NCBI Taxonomy" id="362788"/>
    <lineage>
        <taxon>Eukaryota</taxon>
        <taxon>Viridiplantae</taxon>
        <taxon>Streptophyta</taxon>
        <taxon>Embryophyta</taxon>
        <taxon>Tracheophyta</taxon>
        <taxon>Spermatophyta</taxon>
        <taxon>Magnoliopsida</taxon>
        <taxon>eudicotyledons</taxon>
        <taxon>Gunneridae</taxon>
        <taxon>Pentapetalae</taxon>
        <taxon>rosids</taxon>
        <taxon>fabids</taxon>
        <taxon>Fabales</taxon>
        <taxon>Fabaceae</taxon>
        <taxon>Caesalpinioideae</taxon>
        <taxon>Cassia clade</taxon>
        <taxon>Senna</taxon>
    </lineage>
</organism>
<keyword evidence="2" id="KW-0378">Hydrolase</keyword>
<proteinExistence type="predicted"/>
<dbReference type="GO" id="GO:0005829">
    <property type="term" value="C:cytosol"/>
    <property type="evidence" value="ECO:0007669"/>
    <property type="project" value="TreeGrafter"/>
</dbReference>
<dbReference type="AlphaFoldDB" id="A0A834SYW5"/>
<reference evidence="2" key="1">
    <citation type="submission" date="2020-09" db="EMBL/GenBank/DDBJ databases">
        <title>Genome-Enabled Discovery of Anthraquinone Biosynthesis in Senna tora.</title>
        <authorList>
            <person name="Kang S.-H."/>
            <person name="Pandey R.P."/>
            <person name="Lee C.-M."/>
            <person name="Sim J.-S."/>
            <person name="Jeong J.-T."/>
            <person name="Choi B.-S."/>
            <person name="Jung M."/>
            <person name="Ginzburg D."/>
            <person name="Zhao K."/>
            <person name="Won S.Y."/>
            <person name="Oh T.-J."/>
            <person name="Yu Y."/>
            <person name="Kim N.-H."/>
            <person name="Lee O.R."/>
            <person name="Lee T.-H."/>
            <person name="Bashyal P."/>
            <person name="Kim T.-S."/>
            <person name="Lee W.-H."/>
            <person name="Kawkins C."/>
            <person name="Kim C.-K."/>
            <person name="Kim J.S."/>
            <person name="Ahn B.O."/>
            <person name="Rhee S.Y."/>
            <person name="Sohng J.K."/>
        </authorList>
    </citation>
    <scope>NUCLEOTIDE SEQUENCE</scope>
    <source>
        <tissue evidence="2">Leaf</tissue>
    </source>
</reference>
<dbReference type="InterPro" id="IPR028889">
    <property type="entry name" value="USP"/>
</dbReference>
<dbReference type="GO" id="GO:0005634">
    <property type="term" value="C:nucleus"/>
    <property type="evidence" value="ECO:0007669"/>
    <property type="project" value="TreeGrafter"/>
</dbReference>
<dbReference type="PANTHER" id="PTHR24006:SF942">
    <property type="entry name" value="UBIQUITIN C-TERMINAL HYDROLASE 12"/>
    <property type="match status" value="1"/>
</dbReference>
<dbReference type="OrthoDB" id="1744427at2759"/>
<accession>A0A834SYW5</accession>
<dbReference type="Gene3D" id="3.90.70.10">
    <property type="entry name" value="Cysteine proteinases"/>
    <property type="match status" value="1"/>
</dbReference>
<gene>
    <name evidence="2" type="ORF">G2W53_032446</name>
</gene>
<name>A0A834SYW5_9FABA</name>
<dbReference type="Proteomes" id="UP000634136">
    <property type="component" value="Unassembled WGS sequence"/>
</dbReference>
<dbReference type="GO" id="GO:0016579">
    <property type="term" value="P:protein deubiquitination"/>
    <property type="evidence" value="ECO:0007669"/>
    <property type="project" value="InterPro"/>
</dbReference>
<sequence>MTDRTLNLTRVLVHSGGVSGGHYYAYIRPNLSNQWFKFDDQRVTKEDMKMAIDEQYGGEEEFPFPHTIPEDNNIPFKFTKISNAYVLVYIRESDKDKIMCDLDEKDIPKHFRTRKELEEAQLCSLMKVTTLASIRR</sequence>
<dbReference type="InterPro" id="IPR001394">
    <property type="entry name" value="Peptidase_C19_UCH"/>
</dbReference>
<dbReference type="Pfam" id="PF00443">
    <property type="entry name" value="UCH"/>
    <property type="match status" value="1"/>
</dbReference>
<dbReference type="PROSITE" id="PS50235">
    <property type="entry name" value="USP_3"/>
    <property type="match status" value="1"/>
</dbReference>
<comment type="caution">
    <text evidence="2">The sequence shown here is derived from an EMBL/GenBank/DDBJ whole genome shotgun (WGS) entry which is preliminary data.</text>
</comment>
<evidence type="ECO:0000313" key="2">
    <source>
        <dbReference type="EMBL" id="KAF7811470.1"/>
    </source>
</evidence>
<dbReference type="GO" id="GO:0004843">
    <property type="term" value="F:cysteine-type deubiquitinase activity"/>
    <property type="evidence" value="ECO:0007669"/>
    <property type="project" value="InterPro"/>
</dbReference>
<dbReference type="InterPro" id="IPR050164">
    <property type="entry name" value="Peptidase_C19"/>
</dbReference>
<evidence type="ECO:0000259" key="1">
    <source>
        <dbReference type="PROSITE" id="PS50235"/>
    </source>
</evidence>